<dbReference type="InterPro" id="IPR014729">
    <property type="entry name" value="Rossmann-like_a/b/a_fold"/>
</dbReference>
<evidence type="ECO:0000313" key="1">
    <source>
        <dbReference type="EMBL" id="RZN63333.1"/>
    </source>
</evidence>
<accession>A0A520KPK0</accession>
<dbReference type="AlphaFoldDB" id="A0A520KPK0"/>
<reference evidence="1 2" key="1">
    <citation type="journal article" date="2019" name="Nat. Microbiol.">
        <title>Wide diversity of methane and short-chain alkane metabolisms in uncultured archaea.</title>
        <authorList>
            <person name="Borrel G."/>
            <person name="Adam P.S."/>
            <person name="McKay L.J."/>
            <person name="Chen L.X."/>
            <person name="Sierra-Garcia I.N."/>
            <person name="Sieber C.M."/>
            <person name="Letourneur Q."/>
            <person name="Ghozlane A."/>
            <person name="Andersen G.L."/>
            <person name="Li W.J."/>
            <person name="Hallam S.J."/>
            <person name="Muyzer G."/>
            <person name="de Oliveira V.M."/>
            <person name="Inskeep W.P."/>
            <person name="Banfield J.F."/>
            <person name="Gribaldo S."/>
        </authorList>
    </citation>
    <scope>NUCLEOTIDE SEQUENCE [LARGE SCALE GENOMIC DNA]</scope>
    <source>
        <strain evidence="1">NM4</strain>
    </source>
</reference>
<proteinExistence type="predicted"/>
<comment type="caution">
    <text evidence="1">The sequence shown here is derived from an EMBL/GenBank/DDBJ whole genome shotgun (WGS) entry which is preliminary data.</text>
</comment>
<dbReference type="Proteomes" id="UP000316217">
    <property type="component" value="Unassembled WGS sequence"/>
</dbReference>
<dbReference type="EMBL" id="RXII01000016">
    <property type="protein sequence ID" value="RZN63333.1"/>
    <property type="molecule type" value="Genomic_DNA"/>
</dbReference>
<dbReference type="RefSeq" id="WP_125670770.1">
    <property type="nucleotide sequence ID" value="NZ_RCOS01000062.1"/>
</dbReference>
<sequence length="204" mass="23433">MTGKLCTMCRTREAIYTREYSGERLCEQCLRKSIIIKVRKTIGKLKLLERDDKILFVPLGRDLDEPAFQILSTIESSFPEVSLEIIKPELPIGYDEIPRAVREYCRQDAKIVLPLFLDDLVAIFFRYCDTGSPDVLIKRGRLVIAGEDIKNAISPYIEVISREVGVAWGVKTAENPYLKLAWELEDDTPGALYNIYHSYERIIQ</sequence>
<evidence type="ECO:0000313" key="2">
    <source>
        <dbReference type="Proteomes" id="UP000316217"/>
    </source>
</evidence>
<protein>
    <submittedName>
        <fullName evidence="1">Uncharacterized protein</fullName>
    </submittedName>
</protein>
<name>A0A520KPK0_9CREN</name>
<gene>
    <name evidence="1" type="ORF">EF810_01035</name>
</gene>
<dbReference type="Gene3D" id="3.40.50.620">
    <property type="entry name" value="HUPs"/>
    <property type="match status" value="1"/>
</dbReference>
<organism evidence="1 2">
    <name type="scientific">Candidatus Methanodesulfokora washburnensis</name>
    <dbReference type="NCBI Taxonomy" id="2478471"/>
    <lineage>
        <taxon>Archaea</taxon>
        <taxon>Thermoproteota</taxon>
        <taxon>Candidatus Korarchaeia</taxon>
        <taxon>Candidatus Korarchaeia incertae sedis</taxon>
        <taxon>Candidatus Methanodesulfokora</taxon>
    </lineage>
</organism>